<evidence type="ECO:0008006" key="3">
    <source>
        <dbReference type="Google" id="ProtNLM"/>
    </source>
</evidence>
<organism evidence="1 2">
    <name type="scientific">Crocosphaera chwakensis CCY0110</name>
    <dbReference type="NCBI Taxonomy" id="391612"/>
    <lineage>
        <taxon>Bacteria</taxon>
        <taxon>Bacillati</taxon>
        <taxon>Cyanobacteriota</taxon>
        <taxon>Cyanophyceae</taxon>
        <taxon>Oscillatoriophycideae</taxon>
        <taxon>Chroococcales</taxon>
        <taxon>Aphanothecaceae</taxon>
        <taxon>Crocosphaera</taxon>
        <taxon>Crocosphaera chwakensis</taxon>
    </lineage>
</organism>
<evidence type="ECO:0000313" key="1">
    <source>
        <dbReference type="EMBL" id="EAZ89551.1"/>
    </source>
</evidence>
<protein>
    <recommendedName>
        <fullName evidence="3">Late competence development protein ComFB</fullName>
    </recommendedName>
</protein>
<evidence type="ECO:0000313" key="2">
    <source>
        <dbReference type="Proteomes" id="UP000003781"/>
    </source>
</evidence>
<comment type="caution">
    <text evidence="1">The sequence shown here is derived from an EMBL/GenBank/DDBJ whole genome shotgun (WGS) entry which is preliminary data.</text>
</comment>
<dbReference type="RefSeq" id="WP_008277389.1">
    <property type="nucleotide sequence ID" value="NZ_AAXW01000042.1"/>
</dbReference>
<dbReference type="Pfam" id="PF10719">
    <property type="entry name" value="ComFB"/>
    <property type="match status" value="1"/>
</dbReference>
<dbReference type="AlphaFoldDB" id="A3IVH9"/>
<keyword evidence="2" id="KW-1185">Reference proteome</keyword>
<dbReference type="eggNOG" id="ENOG5032TXZ">
    <property type="taxonomic scope" value="Bacteria"/>
</dbReference>
<name>A3IVH9_9CHRO</name>
<reference evidence="1 2" key="1">
    <citation type="submission" date="2007-03" db="EMBL/GenBank/DDBJ databases">
        <authorList>
            <person name="Stal L."/>
            <person name="Ferriera S."/>
            <person name="Johnson J."/>
            <person name="Kravitz S."/>
            <person name="Beeson K."/>
            <person name="Sutton G."/>
            <person name="Rogers Y.-H."/>
            <person name="Friedman R."/>
            <person name="Frazier M."/>
            <person name="Venter J.C."/>
        </authorList>
    </citation>
    <scope>NUCLEOTIDE SEQUENCE [LARGE SCALE GENOMIC DNA]</scope>
    <source>
        <strain evidence="1 2">CCY0110</strain>
    </source>
</reference>
<dbReference type="InterPro" id="IPR019657">
    <property type="entry name" value="ComFB"/>
</dbReference>
<dbReference type="OrthoDB" id="424065at2"/>
<dbReference type="Proteomes" id="UP000003781">
    <property type="component" value="Unassembled WGS sequence"/>
</dbReference>
<dbReference type="EMBL" id="AAXW01000042">
    <property type="protein sequence ID" value="EAZ89551.1"/>
    <property type="molecule type" value="Genomic_DNA"/>
</dbReference>
<gene>
    <name evidence="1" type="ORF">CY0110_09281</name>
</gene>
<accession>A3IVH9</accession>
<proteinExistence type="predicted"/>
<sequence length="185" mass="21576">MKTTLDNRAEIHVNIMELLVQEEIENQLKIYPQKLQNYINKVEVATYALNRLPPLYASSAIGKEYQKRTGQRKYKSQIVSAVRRALAAIERDPIKKSVPLISETYTQHELAKIALKKIENLLKFKKIIPNHKELSWNELYTLLYPLINKEKTKKREIIPSGFESLAYVSKQLNEDFSKNPNLFEC</sequence>